<feature type="transmembrane region" description="Helical" evidence="1">
    <location>
        <begin position="150"/>
        <end position="171"/>
    </location>
</feature>
<evidence type="ECO:0000313" key="2">
    <source>
        <dbReference type="EMBL" id="GLV60777.1"/>
    </source>
</evidence>
<evidence type="ECO:0000313" key="3">
    <source>
        <dbReference type="Proteomes" id="UP001344906"/>
    </source>
</evidence>
<keyword evidence="1" id="KW-0472">Membrane</keyword>
<organism evidence="2 3">
    <name type="scientific">Dictyobacter halimunensis</name>
    <dbReference type="NCBI Taxonomy" id="3026934"/>
    <lineage>
        <taxon>Bacteria</taxon>
        <taxon>Bacillati</taxon>
        <taxon>Chloroflexota</taxon>
        <taxon>Ktedonobacteria</taxon>
        <taxon>Ktedonobacterales</taxon>
        <taxon>Dictyobacteraceae</taxon>
        <taxon>Dictyobacter</taxon>
    </lineage>
</organism>
<feature type="transmembrane region" description="Helical" evidence="1">
    <location>
        <begin position="16"/>
        <end position="34"/>
    </location>
</feature>
<name>A0ABQ6G667_9CHLR</name>
<keyword evidence="1" id="KW-1133">Transmembrane helix</keyword>
<dbReference type="RefSeq" id="WP_338257937.1">
    <property type="nucleotide sequence ID" value="NZ_BSRI01000002.1"/>
</dbReference>
<accession>A0ABQ6G667</accession>
<keyword evidence="1" id="KW-0812">Transmembrane</keyword>
<gene>
    <name evidence="2" type="ORF">KDH_75960</name>
</gene>
<keyword evidence="3" id="KW-1185">Reference proteome</keyword>
<proteinExistence type="predicted"/>
<feature type="transmembrane region" description="Helical" evidence="1">
    <location>
        <begin position="183"/>
        <end position="204"/>
    </location>
</feature>
<sequence>MTHDVNWSPYTGSSSSILAGVLLLAIVVLTYVGVRFRQGRPAKGPGMFLGTLLIISFVLALLTFTIASVTYGLADVKQGIHFTSKNPITPVTMISAIITFFVILYLTHKSGARTAIVSAIVGTIAAPLIFELPFDLIVMWHTFPPSPPTLYTLLYFFPLLLVEILSFALLTFSQVMQLSKSTFFLLAGMFFIFAVWALTGFAYPSTPFPIAMNMLSKVVAFAVAISLFLRDWKKLFLPASPREAPQERSL</sequence>
<protein>
    <submittedName>
        <fullName evidence="2">Uncharacterized protein</fullName>
    </submittedName>
</protein>
<comment type="caution">
    <text evidence="2">The sequence shown here is derived from an EMBL/GenBank/DDBJ whole genome shotgun (WGS) entry which is preliminary data.</text>
</comment>
<reference evidence="2 3" key="1">
    <citation type="submission" date="2023-02" db="EMBL/GenBank/DDBJ databases">
        <title>Dictyobacter halimunensis sp. nov., a new member of the class Ktedonobacteria from forest soil in a geothermal area.</title>
        <authorList>
            <person name="Rachmania M.K."/>
            <person name="Ningsih F."/>
            <person name="Sakai Y."/>
            <person name="Yabe S."/>
            <person name="Yokota A."/>
            <person name="Sjamsuridzal W."/>
        </authorList>
    </citation>
    <scope>NUCLEOTIDE SEQUENCE [LARGE SCALE GENOMIC DNA]</scope>
    <source>
        <strain evidence="2 3">S3.2.2.5</strain>
    </source>
</reference>
<evidence type="ECO:0000256" key="1">
    <source>
        <dbReference type="SAM" id="Phobius"/>
    </source>
</evidence>
<feature type="transmembrane region" description="Helical" evidence="1">
    <location>
        <begin position="46"/>
        <end position="67"/>
    </location>
</feature>
<feature type="transmembrane region" description="Helical" evidence="1">
    <location>
        <begin position="210"/>
        <end position="229"/>
    </location>
</feature>
<feature type="transmembrane region" description="Helical" evidence="1">
    <location>
        <begin position="114"/>
        <end position="130"/>
    </location>
</feature>
<dbReference type="Proteomes" id="UP001344906">
    <property type="component" value="Unassembled WGS sequence"/>
</dbReference>
<dbReference type="EMBL" id="BSRI01000002">
    <property type="protein sequence ID" value="GLV60777.1"/>
    <property type="molecule type" value="Genomic_DNA"/>
</dbReference>
<feature type="transmembrane region" description="Helical" evidence="1">
    <location>
        <begin position="87"/>
        <end position="107"/>
    </location>
</feature>